<proteinExistence type="predicted"/>
<organism evidence="2 3">
    <name type="scientific">Rossellomorea oryzaecorticis</name>
    <dbReference type="NCBI Taxonomy" id="1396505"/>
    <lineage>
        <taxon>Bacteria</taxon>
        <taxon>Bacillati</taxon>
        <taxon>Bacillota</taxon>
        <taxon>Bacilli</taxon>
        <taxon>Bacillales</taxon>
        <taxon>Bacillaceae</taxon>
        <taxon>Rossellomorea</taxon>
    </lineage>
</organism>
<keyword evidence="3" id="KW-1185">Reference proteome</keyword>
<evidence type="ECO:0000256" key="1">
    <source>
        <dbReference type="SAM" id="Phobius"/>
    </source>
</evidence>
<evidence type="ECO:0000313" key="3">
    <source>
        <dbReference type="Proteomes" id="UP001389717"/>
    </source>
</evidence>
<feature type="transmembrane region" description="Helical" evidence="1">
    <location>
        <begin position="12"/>
        <end position="33"/>
    </location>
</feature>
<dbReference type="RefSeq" id="WP_341979566.1">
    <property type="nucleotide sequence ID" value="NZ_JBBYAF010000002.1"/>
</dbReference>
<keyword evidence="1" id="KW-0472">Membrane</keyword>
<keyword evidence="1" id="KW-0812">Transmembrane</keyword>
<accession>A0ABU9K624</accession>
<comment type="caution">
    <text evidence="2">The sequence shown here is derived from an EMBL/GenBank/DDBJ whole genome shotgun (WGS) entry which is preliminary data.</text>
</comment>
<evidence type="ECO:0000313" key="2">
    <source>
        <dbReference type="EMBL" id="MEL3970895.1"/>
    </source>
</evidence>
<protein>
    <submittedName>
        <fullName evidence="2">Polymer-forming cytoskeletal protein</fullName>
    </submittedName>
</protein>
<reference evidence="2 3" key="1">
    <citation type="submission" date="2024-04" db="EMBL/GenBank/DDBJ databases">
        <title>Bacillus oryzaecorticis sp. nov., a moderately halophilic bacterium isolated from rice husks.</title>
        <authorList>
            <person name="Zhu H.-S."/>
        </authorList>
    </citation>
    <scope>NUCLEOTIDE SEQUENCE [LARGE SCALE GENOMIC DNA]</scope>
    <source>
        <strain evidence="2 3">ZC255</strain>
    </source>
</reference>
<name>A0ABU9K624_9BACI</name>
<dbReference type="Proteomes" id="UP001389717">
    <property type="component" value="Unassembled WGS sequence"/>
</dbReference>
<gene>
    <name evidence="2" type="ORF">AAEO50_01270</name>
</gene>
<sequence length="362" mass="40214">MKINEEKGYALVLSLLILVVFMVVALSLLGASYNSAKQNGIVEKNYQAVALAEMGVPYYKTSINHALEKSREWVLSEIEKDETTDYDEKDIFKMMVNKLPEFLKGEIVPVDTDASFEIKPDITRSAYPEIVINFTSRGIKEKEGAEEDFMLSAETTIPLRITAEGEGSDPSNGDFLKKITQPSVEDRCKNPENLYNSCNEVLLTTTKTYSGNNKRIQKDKIYSLSDLTLTGNGNNLEDSEIHVDGHFTLGKNMNNVKNLTLEVGGTADFKGHLDIEGSSAVYVGGNLKVGKHLTVSEGSKVCVAGELEVSGHKTISGKVFIKGEDQEAFYENCAEGLPVQEKAFIYWDDFKDNFEYQYGSKK</sequence>
<keyword evidence="1" id="KW-1133">Transmembrane helix</keyword>
<dbReference type="EMBL" id="JBBYAF010000002">
    <property type="protein sequence ID" value="MEL3970895.1"/>
    <property type="molecule type" value="Genomic_DNA"/>
</dbReference>